<dbReference type="AlphaFoldDB" id="A0A1I7TEK8"/>
<keyword evidence="3 4" id="KW-0456">Lyase</keyword>
<protein>
    <submittedName>
        <fullName evidence="7">NET domain-containing protein</fullName>
    </submittedName>
</protein>
<dbReference type="STRING" id="1561998.A0A1I7TEK8"/>
<reference evidence="7" key="1">
    <citation type="submission" date="2016-11" db="UniProtKB">
        <authorList>
            <consortium name="WormBaseParasite"/>
        </authorList>
    </citation>
    <scope>IDENTIFICATION</scope>
</reference>
<dbReference type="GO" id="GO:0005737">
    <property type="term" value="C:cytoplasm"/>
    <property type="evidence" value="ECO:0007669"/>
    <property type="project" value="TreeGrafter"/>
</dbReference>
<dbReference type="Gene3D" id="3.40.640.10">
    <property type="entry name" value="Type I PLP-dependent aspartate aminotransferase-like (Major domain)"/>
    <property type="match status" value="1"/>
</dbReference>
<sequence length="328" mass="37671">MGKNLQRSPEKEKESKDAPLKSNVNMLRSSENALRSEHGADVNAIKEPQQRSERQRLQEPIGRNEFIRSMNSVVQFINEYFDESHKQPVIPGDCNLIKFEVSRFFAEHDVNSSRIHVRVPEKPEEFSEILKDLKEIVVPNNSSPIIESIERIICKWLSTALAIPQMKTHLNELRDPFGTVFYTPRDVFVSVIRHVIEKVEKTNEENSPKAEKERPKLSDYVVYCSDDSQISLEEACNTMKVRLRKVITFDKDLSGMTGANLLKQMEKDKARGLIPLVIIANYGSANVAANDEIWDLVKISRNKKIWLHFDASYAGCEWLDPNCRSNIQ</sequence>
<evidence type="ECO:0000256" key="3">
    <source>
        <dbReference type="ARBA" id="ARBA00023239"/>
    </source>
</evidence>
<accession>A0A1I7TEK8</accession>
<evidence type="ECO:0000256" key="2">
    <source>
        <dbReference type="ARBA" id="ARBA00022898"/>
    </source>
</evidence>
<dbReference type="PANTHER" id="PTHR11999:SF140">
    <property type="entry name" value="HISTIDINE DECARBOXYASE LIKE"/>
    <property type="match status" value="1"/>
</dbReference>
<dbReference type="SUPFAM" id="SSF53383">
    <property type="entry name" value="PLP-dependent transferases"/>
    <property type="match status" value="1"/>
</dbReference>
<feature type="region of interest" description="Disordered" evidence="5">
    <location>
        <begin position="1"/>
        <end position="58"/>
    </location>
</feature>
<keyword evidence="6" id="KW-1185">Reference proteome</keyword>
<feature type="compositionally biased region" description="Basic and acidic residues" evidence="5">
    <location>
        <begin position="48"/>
        <end position="57"/>
    </location>
</feature>
<evidence type="ECO:0000256" key="4">
    <source>
        <dbReference type="RuleBase" id="RU000382"/>
    </source>
</evidence>
<dbReference type="InterPro" id="IPR015424">
    <property type="entry name" value="PyrdxlP-dep_Trfase"/>
</dbReference>
<evidence type="ECO:0000313" key="6">
    <source>
        <dbReference type="Proteomes" id="UP000095282"/>
    </source>
</evidence>
<feature type="compositionally biased region" description="Polar residues" evidence="5">
    <location>
        <begin position="22"/>
        <end position="33"/>
    </location>
</feature>
<name>A0A1I7TEK8_9PELO</name>
<keyword evidence="2 4" id="KW-0663">Pyridoxal phosphate</keyword>
<proteinExistence type="inferred from homology"/>
<dbReference type="GO" id="GO:0016831">
    <property type="term" value="F:carboxy-lyase activity"/>
    <property type="evidence" value="ECO:0007669"/>
    <property type="project" value="TreeGrafter"/>
</dbReference>
<evidence type="ECO:0000313" key="7">
    <source>
        <dbReference type="WBParaSite" id="Csp11.Scaffold593.g5176.t2"/>
    </source>
</evidence>
<dbReference type="PANTHER" id="PTHR11999">
    <property type="entry name" value="GROUP II PYRIDOXAL-5-PHOSPHATE DECARBOXYLASE"/>
    <property type="match status" value="1"/>
</dbReference>
<comment type="cofactor">
    <cofactor evidence="1 4">
        <name>pyridoxal 5'-phosphate</name>
        <dbReference type="ChEBI" id="CHEBI:597326"/>
    </cofactor>
</comment>
<dbReference type="Pfam" id="PF00282">
    <property type="entry name" value="Pyridoxal_deC"/>
    <property type="match status" value="1"/>
</dbReference>
<dbReference type="InterPro" id="IPR010977">
    <property type="entry name" value="Aromatic_deC"/>
</dbReference>
<dbReference type="WBParaSite" id="Csp11.Scaffold593.g5176.t2">
    <property type="protein sequence ID" value="Csp11.Scaffold593.g5176.t2"/>
    <property type="gene ID" value="Csp11.Scaffold593.g5176"/>
</dbReference>
<dbReference type="InterPro" id="IPR015421">
    <property type="entry name" value="PyrdxlP-dep_Trfase_major"/>
</dbReference>
<dbReference type="GO" id="GO:0030170">
    <property type="term" value="F:pyridoxal phosphate binding"/>
    <property type="evidence" value="ECO:0007669"/>
    <property type="project" value="InterPro"/>
</dbReference>
<comment type="similarity">
    <text evidence="4">Belongs to the group II decarboxylase family.</text>
</comment>
<dbReference type="Proteomes" id="UP000095282">
    <property type="component" value="Unplaced"/>
</dbReference>
<feature type="compositionally biased region" description="Basic and acidic residues" evidence="5">
    <location>
        <begin position="8"/>
        <end position="19"/>
    </location>
</feature>
<dbReference type="GO" id="GO:0019752">
    <property type="term" value="P:carboxylic acid metabolic process"/>
    <property type="evidence" value="ECO:0007669"/>
    <property type="project" value="InterPro"/>
</dbReference>
<evidence type="ECO:0000256" key="5">
    <source>
        <dbReference type="SAM" id="MobiDB-lite"/>
    </source>
</evidence>
<dbReference type="InterPro" id="IPR002129">
    <property type="entry name" value="PyrdxlP-dep_de-COase"/>
</dbReference>
<organism evidence="6 7">
    <name type="scientific">Caenorhabditis tropicalis</name>
    <dbReference type="NCBI Taxonomy" id="1561998"/>
    <lineage>
        <taxon>Eukaryota</taxon>
        <taxon>Metazoa</taxon>
        <taxon>Ecdysozoa</taxon>
        <taxon>Nematoda</taxon>
        <taxon>Chromadorea</taxon>
        <taxon>Rhabditida</taxon>
        <taxon>Rhabditina</taxon>
        <taxon>Rhabditomorpha</taxon>
        <taxon>Rhabditoidea</taxon>
        <taxon>Rhabditidae</taxon>
        <taxon>Peloderinae</taxon>
        <taxon>Caenorhabditis</taxon>
    </lineage>
</organism>
<evidence type="ECO:0000256" key="1">
    <source>
        <dbReference type="ARBA" id="ARBA00001933"/>
    </source>
</evidence>